<sequence>MGNTLLKVEGLKVNYFSENGKIEAIKEVSFNVKKGETIGIIGESGSGKTSIAMAITGLLENNAEVKGKIIYEGVNLLDLKEEEINNYRWNKIAIVFQNRLDVLNPVLTIKEQITEVIIRHNNLCKDEVYKKVRNLFESIGLSKDWLNRYPHELSGGMRQKVLIAMALACEPDLLIVDEPTSSLDADSRSEIINLLKGIQNSNRKFSMIVVSHDLTLIKELTFKVLVLYSGHILEEGITREVIKNPLHPYTRGLLNSSPELNPYQDLWGIPISLKEEKGKGCPFYQRCNQARIECSEQVPKLKNLSLERKVACNRGGILTILEAKGICKKFTYKNRVIKACDNCNIDIKSGEIVALVGQSGSGKTTLANIISGFSKADNGEVVFDGNKIENFKEIRKLNGLQIIFQDPFSSINPNFTIEEAIREPLDILKIETKDLRKEKVKKILTDVQLPVEQSFVKKKCMELSGGQRQRVAIARGLIMEPKILIADEICSMLDPSTKANMLRLLKELQNKKGFSMLYITHDLNIARKISDRVFVMYNGNLVESGNAYEIFNKPKCNYTKKLIQKGFMKAL</sequence>
<dbReference type="SUPFAM" id="SSF52540">
    <property type="entry name" value="P-loop containing nucleoside triphosphate hydrolases"/>
    <property type="match status" value="2"/>
</dbReference>
<evidence type="ECO:0000313" key="10">
    <source>
        <dbReference type="Proteomes" id="UP000284177"/>
    </source>
</evidence>
<dbReference type="FunFam" id="3.40.50.300:FF:000016">
    <property type="entry name" value="Oligopeptide ABC transporter ATP-binding component"/>
    <property type="match status" value="1"/>
</dbReference>
<evidence type="ECO:0000313" key="9">
    <source>
        <dbReference type="EMBL" id="RKD33794.1"/>
    </source>
</evidence>
<dbReference type="Gene3D" id="3.40.50.300">
    <property type="entry name" value="P-loop containing nucleotide triphosphate hydrolases"/>
    <property type="match status" value="2"/>
</dbReference>
<dbReference type="NCBIfam" id="TIGR01727">
    <property type="entry name" value="oligo_HPY"/>
    <property type="match status" value="1"/>
</dbReference>
<dbReference type="InterPro" id="IPR003439">
    <property type="entry name" value="ABC_transporter-like_ATP-bd"/>
</dbReference>
<evidence type="ECO:0000256" key="7">
    <source>
        <dbReference type="ARBA" id="ARBA00023136"/>
    </source>
</evidence>
<keyword evidence="3" id="KW-0813">Transport</keyword>
<keyword evidence="10" id="KW-1185">Reference proteome</keyword>
<comment type="caution">
    <text evidence="9">The sequence shown here is derived from an EMBL/GenBank/DDBJ whole genome shotgun (WGS) entry which is preliminary data.</text>
</comment>
<dbReference type="GO" id="GO:0005886">
    <property type="term" value="C:plasma membrane"/>
    <property type="evidence" value="ECO:0007669"/>
    <property type="project" value="UniProtKB-SubCell"/>
</dbReference>
<dbReference type="SMART" id="SM00382">
    <property type="entry name" value="AAA"/>
    <property type="match status" value="2"/>
</dbReference>
<evidence type="ECO:0000259" key="8">
    <source>
        <dbReference type="PROSITE" id="PS50893"/>
    </source>
</evidence>
<dbReference type="AlphaFoldDB" id="A0A419T8B6"/>
<dbReference type="GO" id="GO:0005524">
    <property type="term" value="F:ATP binding"/>
    <property type="evidence" value="ECO:0007669"/>
    <property type="project" value="UniProtKB-KW"/>
</dbReference>
<feature type="domain" description="ABC transporter" evidence="8">
    <location>
        <begin position="321"/>
        <end position="563"/>
    </location>
</feature>
<keyword evidence="5" id="KW-0547">Nucleotide-binding</keyword>
<evidence type="ECO:0000256" key="4">
    <source>
        <dbReference type="ARBA" id="ARBA00022475"/>
    </source>
</evidence>
<gene>
    <name evidence="9" type="ORF">BET03_08710</name>
</gene>
<dbReference type="Pfam" id="PF00005">
    <property type="entry name" value="ABC_tran"/>
    <property type="match status" value="2"/>
</dbReference>
<dbReference type="RefSeq" id="WP_120167565.1">
    <property type="nucleotide sequence ID" value="NZ_MCIB01000004.1"/>
</dbReference>
<dbReference type="GO" id="GO:0015833">
    <property type="term" value="P:peptide transport"/>
    <property type="evidence" value="ECO:0007669"/>
    <property type="project" value="InterPro"/>
</dbReference>
<dbReference type="CDD" id="cd03257">
    <property type="entry name" value="ABC_NikE_OppD_transporters"/>
    <property type="match status" value="2"/>
</dbReference>
<evidence type="ECO:0000256" key="5">
    <source>
        <dbReference type="ARBA" id="ARBA00022741"/>
    </source>
</evidence>
<comment type="similarity">
    <text evidence="2">Belongs to the ABC transporter superfamily.</text>
</comment>
<reference evidence="9 10" key="1">
    <citation type="submission" date="2016-08" db="EMBL/GenBank/DDBJ databases">
        <title>Novel Firmicutes and Novel Genomes.</title>
        <authorList>
            <person name="Poppleton D.I."/>
            <person name="Gribaldo S."/>
        </authorList>
    </citation>
    <scope>NUCLEOTIDE SEQUENCE [LARGE SCALE GENOMIC DNA]</scope>
    <source>
        <strain evidence="9 10">CTT3</strain>
    </source>
</reference>
<dbReference type="InterPro" id="IPR013563">
    <property type="entry name" value="Oligopep_ABC_C"/>
</dbReference>
<evidence type="ECO:0000256" key="2">
    <source>
        <dbReference type="ARBA" id="ARBA00005417"/>
    </source>
</evidence>
<dbReference type="InterPro" id="IPR027417">
    <property type="entry name" value="P-loop_NTPase"/>
</dbReference>
<dbReference type="PROSITE" id="PS50893">
    <property type="entry name" value="ABC_TRANSPORTER_2"/>
    <property type="match status" value="2"/>
</dbReference>
<evidence type="ECO:0000256" key="1">
    <source>
        <dbReference type="ARBA" id="ARBA00004202"/>
    </source>
</evidence>
<dbReference type="PROSITE" id="PS00211">
    <property type="entry name" value="ABC_TRANSPORTER_1"/>
    <property type="match status" value="2"/>
</dbReference>
<feature type="domain" description="ABC transporter" evidence="8">
    <location>
        <begin position="6"/>
        <end position="254"/>
    </location>
</feature>
<dbReference type="OrthoDB" id="9806285at2"/>
<organism evidence="9 10">
    <name type="scientific">Thermohalobacter berrensis</name>
    <dbReference type="NCBI Taxonomy" id="99594"/>
    <lineage>
        <taxon>Bacteria</taxon>
        <taxon>Bacillati</taxon>
        <taxon>Bacillota</taxon>
        <taxon>Tissierellia</taxon>
        <taxon>Tissierellales</taxon>
        <taxon>Thermohalobacteraceae</taxon>
        <taxon>Thermohalobacter</taxon>
    </lineage>
</organism>
<dbReference type="NCBIfam" id="NF008453">
    <property type="entry name" value="PRK11308.1"/>
    <property type="match status" value="2"/>
</dbReference>
<keyword evidence="6 9" id="KW-0067">ATP-binding</keyword>
<dbReference type="Pfam" id="PF08352">
    <property type="entry name" value="oligo_HPY"/>
    <property type="match status" value="1"/>
</dbReference>
<dbReference type="PANTHER" id="PTHR43297">
    <property type="entry name" value="OLIGOPEPTIDE TRANSPORT ATP-BINDING PROTEIN APPD"/>
    <property type="match status" value="1"/>
</dbReference>
<dbReference type="InterPro" id="IPR017871">
    <property type="entry name" value="ABC_transporter-like_CS"/>
</dbReference>
<dbReference type="InterPro" id="IPR003593">
    <property type="entry name" value="AAA+_ATPase"/>
</dbReference>
<keyword evidence="7" id="KW-0472">Membrane</keyword>
<dbReference type="GO" id="GO:0016887">
    <property type="term" value="F:ATP hydrolysis activity"/>
    <property type="evidence" value="ECO:0007669"/>
    <property type="project" value="InterPro"/>
</dbReference>
<protein>
    <submittedName>
        <fullName evidence="9">ABC transporter ATP-binding protein</fullName>
    </submittedName>
</protein>
<keyword evidence="4" id="KW-1003">Cell membrane</keyword>
<comment type="subcellular location">
    <subcellularLocation>
        <location evidence="1">Cell membrane</location>
        <topology evidence="1">Peripheral membrane protein</topology>
    </subcellularLocation>
</comment>
<dbReference type="PANTHER" id="PTHR43297:SF2">
    <property type="entry name" value="DIPEPTIDE TRANSPORT ATP-BINDING PROTEIN DPPD"/>
    <property type="match status" value="1"/>
</dbReference>
<dbReference type="InterPro" id="IPR050388">
    <property type="entry name" value="ABC_Ni/Peptide_Import"/>
</dbReference>
<dbReference type="EMBL" id="MCIB01000004">
    <property type="protein sequence ID" value="RKD33794.1"/>
    <property type="molecule type" value="Genomic_DNA"/>
</dbReference>
<evidence type="ECO:0000256" key="6">
    <source>
        <dbReference type="ARBA" id="ARBA00022840"/>
    </source>
</evidence>
<evidence type="ECO:0000256" key="3">
    <source>
        <dbReference type="ARBA" id="ARBA00022448"/>
    </source>
</evidence>
<proteinExistence type="inferred from homology"/>
<dbReference type="Proteomes" id="UP000284177">
    <property type="component" value="Unassembled WGS sequence"/>
</dbReference>
<accession>A0A419T8B6</accession>
<name>A0A419T8B6_9FIRM</name>